<comment type="caution">
    <text evidence="2">The sequence shown here is derived from an EMBL/GenBank/DDBJ whole genome shotgun (WGS) entry which is preliminary data.</text>
</comment>
<evidence type="ECO:0000256" key="1">
    <source>
        <dbReference type="SAM" id="SignalP"/>
    </source>
</evidence>
<reference evidence="2" key="2">
    <citation type="submission" date="2023-05" db="EMBL/GenBank/DDBJ databases">
        <authorList>
            <consortium name="Lawrence Berkeley National Laboratory"/>
            <person name="Steindorff A."/>
            <person name="Hensen N."/>
            <person name="Bonometti L."/>
            <person name="Westerberg I."/>
            <person name="Brannstrom I.O."/>
            <person name="Guillou S."/>
            <person name="Cros-Aarteil S."/>
            <person name="Calhoun S."/>
            <person name="Haridas S."/>
            <person name="Kuo A."/>
            <person name="Mondo S."/>
            <person name="Pangilinan J."/>
            <person name="Riley R."/>
            <person name="Labutti K."/>
            <person name="Andreopoulos B."/>
            <person name="Lipzen A."/>
            <person name="Chen C."/>
            <person name="Yanf M."/>
            <person name="Daum C."/>
            <person name="Ng V."/>
            <person name="Clum A."/>
            <person name="Ohm R."/>
            <person name="Martin F."/>
            <person name="Silar P."/>
            <person name="Natvig D."/>
            <person name="Lalanne C."/>
            <person name="Gautier V."/>
            <person name="Ament-Velasquez S.L."/>
            <person name="Kruys A."/>
            <person name="Hutchinson M.I."/>
            <person name="Powell A.J."/>
            <person name="Barry K."/>
            <person name="Miller A.N."/>
            <person name="Grigoriev I.V."/>
            <person name="Debuchy R."/>
            <person name="Gladieux P."/>
            <person name="Thoren M.H."/>
            <person name="Johannesson H."/>
        </authorList>
    </citation>
    <scope>NUCLEOTIDE SEQUENCE</scope>
    <source>
        <strain evidence="2">CBS 508.74</strain>
    </source>
</reference>
<name>A0AAN6YVD6_9PEZI</name>
<evidence type="ECO:0008006" key="4">
    <source>
        <dbReference type="Google" id="ProtNLM"/>
    </source>
</evidence>
<gene>
    <name evidence="2" type="ORF">N656DRAFT_379651</name>
</gene>
<evidence type="ECO:0000313" key="2">
    <source>
        <dbReference type="EMBL" id="KAK4115445.1"/>
    </source>
</evidence>
<organism evidence="2 3">
    <name type="scientific">Canariomyces notabilis</name>
    <dbReference type="NCBI Taxonomy" id="2074819"/>
    <lineage>
        <taxon>Eukaryota</taxon>
        <taxon>Fungi</taxon>
        <taxon>Dikarya</taxon>
        <taxon>Ascomycota</taxon>
        <taxon>Pezizomycotina</taxon>
        <taxon>Sordariomycetes</taxon>
        <taxon>Sordariomycetidae</taxon>
        <taxon>Sordariales</taxon>
        <taxon>Chaetomiaceae</taxon>
        <taxon>Canariomyces</taxon>
    </lineage>
</organism>
<feature type="signal peptide" evidence="1">
    <location>
        <begin position="1"/>
        <end position="23"/>
    </location>
</feature>
<proteinExistence type="predicted"/>
<protein>
    <recommendedName>
        <fullName evidence="4">Secreted protein</fullName>
    </recommendedName>
</protein>
<keyword evidence="3" id="KW-1185">Reference proteome</keyword>
<dbReference type="RefSeq" id="XP_064673015.1">
    <property type="nucleotide sequence ID" value="XM_064809449.1"/>
</dbReference>
<dbReference type="EMBL" id="MU853334">
    <property type="protein sequence ID" value="KAK4115445.1"/>
    <property type="molecule type" value="Genomic_DNA"/>
</dbReference>
<evidence type="ECO:0000313" key="3">
    <source>
        <dbReference type="Proteomes" id="UP001302812"/>
    </source>
</evidence>
<dbReference type="Proteomes" id="UP001302812">
    <property type="component" value="Unassembled WGS sequence"/>
</dbReference>
<sequence length="117" mass="13246">MEGQGWRHLFFFFFFSGWGISRPAEKGRQCKELGGLETENQLLWRNRCAVRVQSLSMRGWPVAGGSVEMNLAECHALEWPPGISLGFRLLARLFRGEEGQCAMRAGGSRRGKRADEE</sequence>
<dbReference type="AlphaFoldDB" id="A0AAN6YVD6"/>
<accession>A0AAN6YVD6</accession>
<dbReference type="GeneID" id="89933573"/>
<reference evidence="2" key="1">
    <citation type="journal article" date="2023" name="Mol. Phylogenet. Evol.">
        <title>Genome-scale phylogeny and comparative genomics of the fungal order Sordariales.</title>
        <authorList>
            <person name="Hensen N."/>
            <person name="Bonometti L."/>
            <person name="Westerberg I."/>
            <person name="Brannstrom I.O."/>
            <person name="Guillou S."/>
            <person name="Cros-Aarteil S."/>
            <person name="Calhoun S."/>
            <person name="Haridas S."/>
            <person name="Kuo A."/>
            <person name="Mondo S."/>
            <person name="Pangilinan J."/>
            <person name="Riley R."/>
            <person name="LaButti K."/>
            <person name="Andreopoulos B."/>
            <person name="Lipzen A."/>
            <person name="Chen C."/>
            <person name="Yan M."/>
            <person name="Daum C."/>
            <person name="Ng V."/>
            <person name="Clum A."/>
            <person name="Steindorff A."/>
            <person name="Ohm R.A."/>
            <person name="Martin F."/>
            <person name="Silar P."/>
            <person name="Natvig D.O."/>
            <person name="Lalanne C."/>
            <person name="Gautier V."/>
            <person name="Ament-Velasquez S.L."/>
            <person name="Kruys A."/>
            <person name="Hutchinson M.I."/>
            <person name="Powell A.J."/>
            <person name="Barry K."/>
            <person name="Miller A.N."/>
            <person name="Grigoriev I.V."/>
            <person name="Debuchy R."/>
            <person name="Gladieux P."/>
            <person name="Hiltunen Thoren M."/>
            <person name="Johannesson H."/>
        </authorList>
    </citation>
    <scope>NUCLEOTIDE SEQUENCE</scope>
    <source>
        <strain evidence="2">CBS 508.74</strain>
    </source>
</reference>
<feature type="chain" id="PRO_5042925377" description="Secreted protein" evidence="1">
    <location>
        <begin position="24"/>
        <end position="117"/>
    </location>
</feature>
<keyword evidence="1" id="KW-0732">Signal</keyword>